<keyword evidence="2" id="KW-0808">Transferase</keyword>
<accession>A0ABR4MHN0</accession>
<dbReference type="GeneID" id="98117884"/>
<organism evidence="2 3">
    <name type="scientific">Ceratocystis lukuohia</name>
    <dbReference type="NCBI Taxonomy" id="2019550"/>
    <lineage>
        <taxon>Eukaryota</taxon>
        <taxon>Fungi</taxon>
        <taxon>Dikarya</taxon>
        <taxon>Ascomycota</taxon>
        <taxon>Pezizomycotina</taxon>
        <taxon>Sordariomycetes</taxon>
        <taxon>Hypocreomycetidae</taxon>
        <taxon>Microascales</taxon>
        <taxon>Ceratocystidaceae</taxon>
        <taxon>Ceratocystis</taxon>
    </lineage>
</organism>
<protein>
    <submittedName>
        <fullName evidence="2">Acyl transferase acyl hydrolase lysophospholipase</fullName>
    </submittedName>
</protein>
<evidence type="ECO:0000259" key="1">
    <source>
        <dbReference type="Pfam" id="PF00931"/>
    </source>
</evidence>
<dbReference type="GO" id="GO:0016787">
    <property type="term" value="F:hydrolase activity"/>
    <property type="evidence" value="ECO:0007669"/>
    <property type="project" value="UniProtKB-KW"/>
</dbReference>
<dbReference type="RefSeq" id="XP_070858951.1">
    <property type="nucleotide sequence ID" value="XM_071002531.1"/>
</dbReference>
<dbReference type="SUPFAM" id="SSF52151">
    <property type="entry name" value="FabD/lysophospholipase-like"/>
    <property type="match status" value="1"/>
</dbReference>
<dbReference type="InterPro" id="IPR011990">
    <property type="entry name" value="TPR-like_helical_dom_sf"/>
</dbReference>
<dbReference type="SUPFAM" id="SSF48452">
    <property type="entry name" value="TPR-like"/>
    <property type="match status" value="2"/>
</dbReference>
<dbReference type="InterPro" id="IPR002182">
    <property type="entry name" value="NB-ARC"/>
</dbReference>
<dbReference type="EMBL" id="JABSNW010000004">
    <property type="protein sequence ID" value="KAL2887771.1"/>
    <property type="molecule type" value="Genomic_DNA"/>
</dbReference>
<reference evidence="2 3" key="1">
    <citation type="submission" date="2020-05" db="EMBL/GenBank/DDBJ databases">
        <title>Ceratocystis lukuohia genome.</title>
        <authorList>
            <person name="Harrington T.C."/>
            <person name="Kim K."/>
            <person name="Mayers C.G."/>
        </authorList>
    </citation>
    <scope>NUCLEOTIDE SEQUENCE [LARGE SCALE GENOMIC DNA]</scope>
    <source>
        <strain evidence="2 3">C4212</strain>
    </source>
</reference>
<dbReference type="Pfam" id="PF13374">
    <property type="entry name" value="TPR_10"/>
    <property type="match status" value="2"/>
</dbReference>
<dbReference type="GO" id="GO:0016740">
    <property type="term" value="F:transferase activity"/>
    <property type="evidence" value="ECO:0007669"/>
    <property type="project" value="UniProtKB-KW"/>
</dbReference>
<feature type="domain" description="NB-ARC" evidence="1">
    <location>
        <begin position="283"/>
        <end position="452"/>
    </location>
</feature>
<dbReference type="InterPro" id="IPR016035">
    <property type="entry name" value="Acyl_Trfase/lysoPLipase"/>
</dbReference>
<keyword evidence="2" id="KW-0378">Hydrolase</keyword>
<name>A0ABR4MHN0_9PEZI</name>
<proteinExistence type="predicted"/>
<dbReference type="SUPFAM" id="SSF52540">
    <property type="entry name" value="P-loop containing nucleoside triphosphate hydrolases"/>
    <property type="match status" value="1"/>
</dbReference>
<dbReference type="PANTHER" id="PTHR46082">
    <property type="entry name" value="ATP/GTP-BINDING PROTEIN-RELATED"/>
    <property type="match status" value="1"/>
</dbReference>
<dbReference type="Pfam" id="PF00931">
    <property type="entry name" value="NB-ARC"/>
    <property type="match status" value="1"/>
</dbReference>
<dbReference type="InterPro" id="IPR053137">
    <property type="entry name" value="NLR-like"/>
</dbReference>
<dbReference type="InterPro" id="IPR019734">
    <property type="entry name" value="TPR_rpt"/>
</dbReference>
<keyword evidence="3" id="KW-1185">Reference proteome</keyword>
<evidence type="ECO:0000313" key="3">
    <source>
        <dbReference type="Proteomes" id="UP001610728"/>
    </source>
</evidence>
<dbReference type="SMART" id="SM00028">
    <property type="entry name" value="TPR"/>
    <property type="match status" value="5"/>
</dbReference>
<dbReference type="PANTHER" id="PTHR46082:SF6">
    <property type="entry name" value="AAA+ ATPASE DOMAIN-CONTAINING PROTEIN-RELATED"/>
    <property type="match status" value="1"/>
</dbReference>
<dbReference type="Proteomes" id="UP001610728">
    <property type="component" value="Unassembled WGS sequence"/>
</dbReference>
<dbReference type="Gene3D" id="1.25.40.10">
    <property type="entry name" value="Tetratricopeptide repeat domain"/>
    <property type="match status" value="2"/>
</dbReference>
<sequence>MSPDTQDNENARPFKILSLDDGGVRGLSSLLILERIMEEIWKTQSLSEIPKPCEIFDLIGGTGTGGVILATTQVNLDASPTLFKTYDDTTSLSKCKIWEVARATSAMVNLFKPIKLGREKESFINSSFGYSNPCRVLITEATELVPVGQEMLILSVGAGLGDVIEIGDSEVSVDRVLKEIATSSKRVADELKKEYSRKHGRYHRFNTENGLRGITLSDWVESSRVSSHTRNYLGEKQDAIKMFTKLLIGGFPPASKDPENTKGPTPVYFIPFHENLQFVGRQEILSKLNDCLFTKPGFQQVALVGLGGMGKTQVALKLAYTVKEQRTDYSIFWLTAPNIDGFRNSCKKLAEDLKLQLADTDDPKTAVKDYLESSSSGQWLLIVDNSDDPSLFETATKEQRISIFLPRSPKGRIIFTTRSSKVAQLAVKQTSHILELKEMSSEDLTALLTHKVEGLDNQWLVQHERQVDELLVKLCYFPLAIAQAADYMAFNRISIADYLELLREPKEGKIELLKHRHTDDAHLDVSQGAVATTWLITFNQIRKDSRDAVKLLRFIAYVDPKAIPESMLPSFEAKKKMTDAVGILLAYGFVRRQRTKGLFDMHSLVHFITQLWCDDLDDSKEQKLAVLEHMMSIFPESEWENRFLWRQYLPHALHVIEIEKISEKGLAPLTLKVGRCLGRDGDTKGSVKLLEGVMQMRNGALGPDHPDCLESHHALGKAYHDDGQIKKGVSLLERVVEVRDKTLSADHPGRLRSQGNLANAYLDDGQIEKAVSLLERVVEVQDKTLAADHPDRLDSQNNLASAYYADGQIKKGLSLLERVVEVQDKTLAADHPDRLDSQNNLASAYYADGQIKKGLSLLERVVEVQDKTLAADHPDRLRSQDNLANAYLADGQIKKAVSLLERVVEVRDETLAADHPDRLRSHHCLARAYRADGQFQKAASML</sequence>
<gene>
    <name evidence="2" type="ORF">HOO65_040108</name>
</gene>
<dbReference type="Pfam" id="PF13424">
    <property type="entry name" value="TPR_12"/>
    <property type="match status" value="2"/>
</dbReference>
<evidence type="ECO:0000313" key="2">
    <source>
        <dbReference type="EMBL" id="KAL2887771.1"/>
    </source>
</evidence>
<dbReference type="InterPro" id="IPR027417">
    <property type="entry name" value="P-loop_NTPase"/>
</dbReference>
<comment type="caution">
    <text evidence="2">The sequence shown here is derived from an EMBL/GenBank/DDBJ whole genome shotgun (WGS) entry which is preliminary data.</text>
</comment>
<dbReference type="Gene3D" id="3.40.1090.10">
    <property type="entry name" value="Cytosolic phospholipase A2 catalytic domain"/>
    <property type="match status" value="2"/>
</dbReference>
<dbReference type="Gene3D" id="3.40.50.300">
    <property type="entry name" value="P-loop containing nucleotide triphosphate hydrolases"/>
    <property type="match status" value="1"/>
</dbReference>